<comment type="caution">
    <text evidence="1">The sequence shown here is derived from an EMBL/GenBank/DDBJ whole genome shotgun (WGS) entry which is preliminary data.</text>
</comment>
<name>A0A8K0W807_9HYPO</name>
<proteinExistence type="predicted"/>
<accession>A0A8K0W807</accession>
<reference evidence="1" key="1">
    <citation type="journal article" date="2021" name="Nat. Commun.">
        <title>Genetic determinants of endophytism in the Arabidopsis root mycobiome.</title>
        <authorList>
            <person name="Mesny F."/>
            <person name="Miyauchi S."/>
            <person name="Thiergart T."/>
            <person name="Pickel B."/>
            <person name="Atanasova L."/>
            <person name="Karlsson M."/>
            <person name="Huettel B."/>
            <person name="Barry K.W."/>
            <person name="Haridas S."/>
            <person name="Chen C."/>
            <person name="Bauer D."/>
            <person name="Andreopoulos W."/>
            <person name="Pangilinan J."/>
            <person name="LaButti K."/>
            <person name="Riley R."/>
            <person name="Lipzen A."/>
            <person name="Clum A."/>
            <person name="Drula E."/>
            <person name="Henrissat B."/>
            <person name="Kohler A."/>
            <person name="Grigoriev I.V."/>
            <person name="Martin F.M."/>
            <person name="Hacquard S."/>
        </authorList>
    </citation>
    <scope>NUCLEOTIDE SEQUENCE</scope>
    <source>
        <strain evidence="1">MPI-SDFR-AT-0068</strain>
    </source>
</reference>
<protein>
    <submittedName>
        <fullName evidence="1">Uncharacterized protein</fullName>
    </submittedName>
</protein>
<evidence type="ECO:0000313" key="2">
    <source>
        <dbReference type="Proteomes" id="UP000813427"/>
    </source>
</evidence>
<dbReference type="AlphaFoldDB" id="A0A8K0W807"/>
<organism evidence="1 2">
    <name type="scientific">Fusarium tricinctum</name>
    <dbReference type="NCBI Taxonomy" id="61284"/>
    <lineage>
        <taxon>Eukaryota</taxon>
        <taxon>Fungi</taxon>
        <taxon>Dikarya</taxon>
        <taxon>Ascomycota</taxon>
        <taxon>Pezizomycotina</taxon>
        <taxon>Sordariomycetes</taxon>
        <taxon>Hypocreomycetidae</taxon>
        <taxon>Hypocreales</taxon>
        <taxon>Nectriaceae</taxon>
        <taxon>Fusarium</taxon>
        <taxon>Fusarium tricinctum species complex</taxon>
    </lineage>
</organism>
<dbReference type="OrthoDB" id="5058264at2759"/>
<gene>
    <name evidence="1" type="ORF">BKA59DRAFT_533155</name>
</gene>
<evidence type="ECO:0000313" key="1">
    <source>
        <dbReference type="EMBL" id="KAH7235662.1"/>
    </source>
</evidence>
<keyword evidence="2" id="KW-1185">Reference proteome</keyword>
<dbReference type="EMBL" id="JAGPXF010000007">
    <property type="protein sequence ID" value="KAH7235662.1"/>
    <property type="molecule type" value="Genomic_DNA"/>
</dbReference>
<sequence>MSRSQRMSKFTEVFEPSSELLNHPLSVPPPSDKPIICYFSLPVLSRRISDKFSTMTSSNSSDTLSSAVSAAINQDGSHRTAMEDRVNDPSGMFAEPAGMGLLDVSNFRSPIAGYLVSAYGVDGDKFQENVQQCGTKMDEVNAEYDDIWLQLQLFWDLMLRMQPNCITSDTEYTSQAVIFLLDLSIARLLPDTRPNYDPEVAWSQTKCFRRRLRRLELLLRTDMINCGNAPSMLCGCMVDVKRPKYKINIWTPLFSGGNSDSDEKSRADDRHYRLRDVAGLIRLEDFLTHISLQFEHQLDTSNPDNMSVIIHTAIGFMDDEIKLCLKNKDYVTVDDLKTEWVHALFNPIFRAGVIREVTSIVRDALAFRKKHGNSAHREACELWAPKPKLAQRLTFQGRKASNSEK</sequence>
<dbReference type="Proteomes" id="UP000813427">
    <property type="component" value="Unassembled WGS sequence"/>
</dbReference>